<keyword evidence="6" id="KW-0460">Magnesium</keyword>
<evidence type="ECO:0000256" key="11">
    <source>
        <dbReference type="ARBA" id="ARBA00045497"/>
    </source>
</evidence>
<keyword evidence="5 12" id="KW-0812">Transmembrane</keyword>
<keyword evidence="7 12" id="KW-1133">Transmembrane helix</keyword>
<proteinExistence type="inferred from homology"/>
<evidence type="ECO:0000256" key="8">
    <source>
        <dbReference type="ARBA" id="ARBA00023065"/>
    </source>
</evidence>
<evidence type="ECO:0000256" key="1">
    <source>
        <dbReference type="ARBA" id="ARBA00004651"/>
    </source>
</evidence>
<dbReference type="FunFam" id="1.20.58.340:FF:000004">
    <property type="entry name" value="Magnesium transport protein CorA"/>
    <property type="match status" value="1"/>
</dbReference>
<feature type="transmembrane region" description="Helical" evidence="12">
    <location>
        <begin position="280"/>
        <end position="300"/>
    </location>
</feature>
<evidence type="ECO:0000256" key="9">
    <source>
        <dbReference type="ARBA" id="ARBA00023136"/>
    </source>
</evidence>
<comment type="caution">
    <text evidence="13">The sequence shown here is derived from an EMBL/GenBank/DDBJ whole genome shotgun (WGS) entry which is preliminary data.</text>
</comment>
<evidence type="ECO:0000256" key="10">
    <source>
        <dbReference type="ARBA" id="ARBA00034269"/>
    </source>
</evidence>
<keyword evidence="4" id="KW-1003">Cell membrane</keyword>
<dbReference type="GO" id="GO:0050897">
    <property type="term" value="F:cobalt ion binding"/>
    <property type="evidence" value="ECO:0007669"/>
    <property type="project" value="TreeGrafter"/>
</dbReference>
<accession>A0A9D1I6D8</accession>
<reference evidence="13" key="1">
    <citation type="submission" date="2020-10" db="EMBL/GenBank/DDBJ databases">
        <authorList>
            <person name="Gilroy R."/>
        </authorList>
    </citation>
    <scope>NUCLEOTIDE SEQUENCE</scope>
    <source>
        <strain evidence="13">11300</strain>
    </source>
</reference>
<dbReference type="EMBL" id="DVMO01000081">
    <property type="protein sequence ID" value="HIU27820.1"/>
    <property type="molecule type" value="Genomic_DNA"/>
</dbReference>
<evidence type="ECO:0000313" key="13">
    <source>
        <dbReference type="EMBL" id="HIU27820.1"/>
    </source>
</evidence>
<dbReference type="AlphaFoldDB" id="A0A9D1I6D8"/>
<sequence length="306" mass="36381">MRFPIIRESVRAGGQERQAYVYTVTEAEYMEKFRQEDNRTHLLRFSEKVRHCKVDIFEKFAHGTIAVPAAGDPDRNGQGRYIRFYMDGEKLILIGETSWTEKMLDGIFDEDGFQITDTAQAFFAFLDVLIAGEGEYIDDWEEGLNQWESKMLENDRSIPEGFEQYMQRTRRALLQAYRYYDQMGDMVQMFAESPCDMIDKRSRRLFKFLSDRLGRLSADALNLREYSSQIYDMYQSRINMKQNRVMQFLTVITTIFMPLTLITGWYGMNFRFMPEIQWRYGYMAVMGLSAVILIIEYIIFKRKKWM</sequence>
<feature type="transmembrane region" description="Helical" evidence="12">
    <location>
        <begin position="245"/>
        <end position="268"/>
    </location>
</feature>
<keyword evidence="3" id="KW-0813">Transport</keyword>
<dbReference type="PANTHER" id="PTHR46494:SF1">
    <property type="entry name" value="CORA FAMILY METAL ION TRANSPORTER (EUROFUNG)"/>
    <property type="match status" value="1"/>
</dbReference>
<evidence type="ECO:0000256" key="4">
    <source>
        <dbReference type="ARBA" id="ARBA00022475"/>
    </source>
</evidence>
<comment type="similarity">
    <text evidence="2">Belongs to the CorA metal ion transporter (MIT) (TC 1.A.35) family.</text>
</comment>
<dbReference type="Proteomes" id="UP000824091">
    <property type="component" value="Unassembled WGS sequence"/>
</dbReference>
<dbReference type="GO" id="GO:0015087">
    <property type="term" value="F:cobalt ion transmembrane transporter activity"/>
    <property type="evidence" value="ECO:0007669"/>
    <property type="project" value="TreeGrafter"/>
</dbReference>
<dbReference type="PANTHER" id="PTHR46494">
    <property type="entry name" value="CORA FAMILY METAL ION TRANSPORTER (EUROFUNG)"/>
    <property type="match status" value="1"/>
</dbReference>
<comment type="subcellular location">
    <subcellularLocation>
        <location evidence="1">Cell membrane</location>
        <topology evidence="1">Multi-pass membrane protein</topology>
    </subcellularLocation>
</comment>
<dbReference type="Gene3D" id="1.20.58.340">
    <property type="entry name" value="Magnesium transport protein CorA, transmembrane region"/>
    <property type="match status" value="2"/>
</dbReference>
<evidence type="ECO:0000256" key="6">
    <source>
        <dbReference type="ARBA" id="ARBA00022842"/>
    </source>
</evidence>
<dbReference type="GO" id="GO:0015095">
    <property type="term" value="F:magnesium ion transmembrane transporter activity"/>
    <property type="evidence" value="ECO:0007669"/>
    <property type="project" value="TreeGrafter"/>
</dbReference>
<name>A0A9D1I6D8_9FIRM</name>
<evidence type="ECO:0000313" key="14">
    <source>
        <dbReference type="Proteomes" id="UP000824091"/>
    </source>
</evidence>
<dbReference type="CDD" id="cd12826">
    <property type="entry name" value="EcCorA_ZntB-like_u1"/>
    <property type="match status" value="1"/>
</dbReference>
<dbReference type="GO" id="GO:0005886">
    <property type="term" value="C:plasma membrane"/>
    <property type="evidence" value="ECO:0007669"/>
    <property type="project" value="UniProtKB-SubCell"/>
</dbReference>
<dbReference type="GO" id="GO:0000287">
    <property type="term" value="F:magnesium ion binding"/>
    <property type="evidence" value="ECO:0007669"/>
    <property type="project" value="TreeGrafter"/>
</dbReference>
<dbReference type="InterPro" id="IPR045861">
    <property type="entry name" value="CorA_cytoplasmic_dom"/>
</dbReference>
<reference evidence="13" key="2">
    <citation type="journal article" date="2021" name="PeerJ">
        <title>Extensive microbial diversity within the chicken gut microbiome revealed by metagenomics and culture.</title>
        <authorList>
            <person name="Gilroy R."/>
            <person name="Ravi A."/>
            <person name="Getino M."/>
            <person name="Pursley I."/>
            <person name="Horton D.L."/>
            <person name="Alikhan N.F."/>
            <person name="Baker D."/>
            <person name="Gharbi K."/>
            <person name="Hall N."/>
            <person name="Watson M."/>
            <person name="Adriaenssens E.M."/>
            <person name="Foster-Nyarko E."/>
            <person name="Jarju S."/>
            <person name="Secka A."/>
            <person name="Antonio M."/>
            <person name="Oren A."/>
            <person name="Chaudhuri R.R."/>
            <person name="La Ragione R."/>
            <person name="Hildebrand F."/>
            <person name="Pallen M.J."/>
        </authorList>
    </citation>
    <scope>NUCLEOTIDE SEQUENCE</scope>
    <source>
        <strain evidence="13">11300</strain>
    </source>
</reference>
<evidence type="ECO:0000256" key="12">
    <source>
        <dbReference type="SAM" id="Phobius"/>
    </source>
</evidence>
<evidence type="ECO:0000256" key="2">
    <source>
        <dbReference type="ARBA" id="ARBA00009765"/>
    </source>
</evidence>
<dbReference type="Pfam" id="PF01544">
    <property type="entry name" value="CorA"/>
    <property type="match status" value="1"/>
</dbReference>
<evidence type="ECO:0000256" key="3">
    <source>
        <dbReference type="ARBA" id="ARBA00022448"/>
    </source>
</evidence>
<keyword evidence="8" id="KW-0406">Ion transport</keyword>
<dbReference type="InterPro" id="IPR002523">
    <property type="entry name" value="MgTranspt_CorA/ZnTranspt_ZntB"/>
</dbReference>
<protein>
    <recommendedName>
        <fullName evidence="15">Magnesium transport protein CorA</fullName>
    </recommendedName>
</protein>
<dbReference type="SUPFAM" id="SSF144083">
    <property type="entry name" value="Magnesium transport protein CorA, transmembrane region"/>
    <property type="match status" value="1"/>
</dbReference>
<organism evidence="13 14">
    <name type="scientific">Candidatus Fimisoma avicola</name>
    <dbReference type="NCBI Taxonomy" id="2840826"/>
    <lineage>
        <taxon>Bacteria</taxon>
        <taxon>Bacillati</taxon>
        <taxon>Bacillota</taxon>
        <taxon>Clostridia</taxon>
        <taxon>Eubacteriales</taxon>
        <taxon>Candidatus Fimisoma</taxon>
    </lineage>
</organism>
<keyword evidence="9 12" id="KW-0472">Membrane</keyword>
<dbReference type="InterPro" id="IPR045863">
    <property type="entry name" value="CorA_TM1_TM2"/>
</dbReference>
<dbReference type="SUPFAM" id="SSF143865">
    <property type="entry name" value="CorA soluble domain-like"/>
    <property type="match status" value="1"/>
</dbReference>
<evidence type="ECO:0000256" key="5">
    <source>
        <dbReference type="ARBA" id="ARBA00022692"/>
    </source>
</evidence>
<evidence type="ECO:0000256" key="7">
    <source>
        <dbReference type="ARBA" id="ARBA00022989"/>
    </source>
</evidence>
<gene>
    <name evidence="13" type="ORF">IAD16_05525</name>
</gene>
<comment type="function">
    <text evidence="11">Mediates influx of magnesium ions. Alternates between open and closed states. Activated by low cytoplasmic Mg(2+) levels. Inactive when cytoplasmic Mg(2+) levels are high.</text>
</comment>
<comment type="catalytic activity">
    <reaction evidence="10">
        <text>Mg(2+)(in) = Mg(2+)(out)</text>
        <dbReference type="Rhea" id="RHEA:29827"/>
        <dbReference type="ChEBI" id="CHEBI:18420"/>
    </reaction>
</comment>
<evidence type="ECO:0008006" key="15">
    <source>
        <dbReference type="Google" id="ProtNLM"/>
    </source>
</evidence>